<dbReference type="Pfam" id="PF11185">
    <property type="entry name" value="DUF2971"/>
    <property type="match status" value="1"/>
</dbReference>
<evidence type="ECO:0008006" key="3">
    <source>
        <dbReference type="Google" id="ProtNLM"/>
    </source>
</evidence>
<dbReference type="RefSeq" id="WP_048170942.1">
    <property type="nucleotide sequence ID" value="NZ_CP009506.1"/>
</dbReference>
<accession>A0A0E3P320</accession>
<evidence type="ECO:0000313" key="1">
    <source>
        <dbReference type="EMBL" id="AKB27933.1"/>
    </source>
</evidence>
<dbReference type="PATRIC" id="fig|1434120.4.peg.1544"/>
<evidence type="ECO:0000313" key="2">
    <source>
        <dbReference type="Proteomes" id="UP000033111"/>
    </source>
</evidence>
<dbReference type="InterPro" id="IPR021352">
    <property type="entry name" value="DUF2971"/>
</dbReference>
<organism evidence="1 2">
    <name type="scientific">Methanosarcina siciliae T4/M</name>
    <dbReference type="NCBI Taxonomy" id="1434120"/>
    <lineage>
        <taxon>Archaea</taxon>
        <taxon>Methanobacteriati</taxon>
        <taxon>Methanobacteriota</taxon>
        <taxon>Stenosarchaea group</taxon>
        <taxon>Methanomicrobia</taxon>
        <taxon>Methanosarcinales</taxon>
        <taxon>Methanosarcinaceae</taxon>
        <taxon>Methanosarcina</taxon>
    </lineage>
</organism>
<protein>
    <recommendedName>
        <fullName evidence="3">DUF2971 domain-containing protein</fullName>
    </recommendedName>
</protein>
<reference evidence="1 2" key="1">
    <citation type="submission" date="2014-07" db="EMBL/GenBank/DDBJ databases">
        <title>Methanogenic archaea and the global carbon cycle.</title>
        <authorList>
            <person name="Henriksen J.R."/>
            <person name="Luke J."/>
            <person name="Reinhart S."/>
            <person name="Benedict M.N."/>
            <person name="Youngblut N.D."/>
            <person name="Metcalf M.E."/>
            <person name="Whitaker R.J."/>
            <person name="Metcalf W.W."/>
        </authorList>
    </citation>
    <scope>NUCLEOTIDE SEQUENCE [LARGE SCALE GENOMIC DNA]</scope>
    <source>
        <strain evidence="1 2">T4/M</strain>
    </source>
</reference>
<dbReference type="KEGG" id="msw:MSSIT_1214"/>
<keyword evidence="2" id="KW-1185">Reference proteome</keyword>
<dbReference type="Proteomes" id="UP000033111">
    <property type="component" value="Chromosome"/>
</dbReference>
<proteinExistence type="predicted"/>
<dbReference type="GeneID" id="24860013"/>
<sequence length="288" mass="34559">MGQQEKPKLVYKYETVNEHLFENLEKNQLYFQDPRNFNDPFDSDVNGCMEYTERQWYEKFYRGYPAHATPMNARVQLNYLINTGVLKQDPKTRIVTEDMRDYLSPLTCCFSEKRNNILMWSHYANKHKGMCLSYKTIEVPKTPNCSYTTTFRLTVDLKTVPLFEVRYRAKKPPYKNYAGVIMRNDHESLFENLLTKSTCWRYEKERRMLSIERKNIQNFKKDELEGVIFGLKTKHYDAYRVYKIIEKYYINKGIPINFYKATMNKNYYKLNISKIKESGVDDYIESLT</sequence>
<dbReference type="OrthoDB" id="137965at2157"/>
<dbReference type="AlphaFoldDB" id="A0A0E3P320"/>
<dbReference type="EMBL" id="CP009506">
    <property type="protein sequence ID" value="AKB27933.1"/>
    <property type="molecule type" value="Genomic_DNA"/>
</dbReference>
<dbReference type="HOGENOM" id="CLU_050666_1_0_2"/>
<name>A0A0E3P320_9EURY</name>
<gene>
    <name evidence="1" type="ORF">MSSIT_1214</name>
</gene>